<organism evidence="2 3">
    <name type="scientific">Larkinella knui</name>
    <dbReference type="NCBI Taxonomy" id="2025310"/>
    <lineage>
        <taxon>Bacteria</taxon>
        <taxon>Pseudomonadati</taxon>
        <taxon>Bacteroidota</taxon>
        <taxon>Cytophagia</taxon>
        <taxon>Cytophagales</taxon>
        <taxon>Spirosomataceae</taxon>
        <taxon>Larkinella</taxon>
    </lineage>
</organism>
<protein>
    <recommendedName>
        <fullName evidence="4">Outer membrane protein beta-barrel domain-containing protein</fullName>
    </recommendedName>
</protein>
<feature type="compositionally biased region" description="Basic and acidic residues" evidence="1">
    <location>
        <begin position="215"/>
        <end position="224"/>
    </location>
</feature>
<evidence type="ECO:0000313" key="2">
    <source>
        <dbReference type="EMBL" id="RRB13968.1"/>
    </source>
</evidence>
<comment type="caution">
    <text evidence="2">The sequence shown here is derived from an EMBL/GenBank/DDBJ whole genome shotgun (WGS) entry which is preliminary data.</text>
</comment>
<dbReference type="OrthoDB" id="916076at2"/>
<feature type="compositionally biased region" description="Polar residues" evidence="1">
    <location>
        <begin position="203"/>
        <end position="213"/>
    </location>
</feature>
<dbReference type="RefSeq" id="WP_124907864.1">
    <property type="nucleotide sequence ID" value="NZ_RQJP01000003.1"/>
</dbReference>
<gene>
    <name evidence="2" type="ORF">EHT87_17095</name>
</gene>
<evidence type="ECO:0000256" key="1">
    <source>
        <dbReference type="SAM" id="MobiDB-lite"/>
    </source>
</evidence>
<dbReference type="Proteomes" id="UP000274271">
    <property type="component" value="Unassembled WGS sequence"/>
</dbReference>
<feature type="region of interest" description="Disordered" evidence="1">
    <location>
        <begin position="111"/>
        <end position="269"/>
    </location>
</feature>
<feature type="compositionally biased region" description="Low complexity" evidence="1">
    <location>
        <begin position="252"/>
        <end position="268"/>
    </location>
</feature>
<name>A0A3P1CL75_9BACT</name>
<reference evidence="2 3" key="1">
    <citation type="submission" date="2018-11" db="EMBL/GenBank/DDBJ databases">
        <authorList>
            <person name="Zhou Z."/>
            <person name="Wang G."/>
        </authorList>
    </citation>
    <scope>NUCLEOTIDE SEQUENCE [LARGE SCALE GENOMIC DNA]</scope>
    <source>
        <strain evidence="2 3">KCTC42998</strain>
    </source>
</reference>
<evidence type="ECO:0008006" key="4">
    <source>
        <dbReference type="Google" id="ProtNLM"/>
    </source>
</evidence>
<proteinExistence type="predicted"/>
<keyword evidence="3" id="KW-1185">Reference proteome</keyword>
<evidence type="ECO:0000313" key="3">
    <source>
        <dbReference type="Proteomes" id="UP000274271"/>
    </source>
</evidence>
<sequence>MKTDKFEETIREKLEGIDPPYRENDWLQLRSFLRRNGVPSIGGAATHWLVPMLSAATVAGLLILTVWQYRTNQKLEQTVRTLKDTVTILQQAQPETTVAQLPKTDTVYITREIPTPRLLPSGPNYRSQDNRRGPDRLETDDSATDLSRNDSEPTVRQKSDRVRPEATPLPEKTGSNERFTQAKELTEPNPATTGREPSEQPDRNGTPTGNSVKPSGDRWNRPNERYSGNQKPPGFETTRPLSSGAPGSDHQTGTAGSTTGSSETASISWKPLQSRPVEFDSNYYAENYQRRIRRIRPLTTSSPVVTSSAAKPVIEEPQRFVRFRIGGSAEIGGSQSGFGLAGEVLLGNHLTVGLGLSKLRLAGDHFLSDIQYNVQRRSDFRGDFPGKVPPADPRTEILDINQKGKSWQFPITFGYRMPLGNSVTIIPSVGASFSLRAREYVTFTHRKGPNEFNPVTFYAKCPTGWYNSMLVSIAVEKQWSHWAVQASPYLSNPLSTSPFTLNRTSAGLRARVLYQF</sequence>
<dbReference type="AlphaFoldDB" id="A0A3P1CL75"/>
<dbReference type="EMBL" id="RQJP01000003">
    <property type="protein sequence ID" value="RRB13968.1"/>
    <property type="molecule type" value="Genomic_DNA"/>
</dbReference>
<feature type="compositionally biased region" description="Basic and acidic residues" evidence="1">
    <location>
        <begin position="128"/>
        <end position="139"/>
    </location>
</feature>
<feature type="compositionally biased region" description="Basic and acidic residues" evidence="1">
    <location>
        <begin position="147"/>
        <end position="164"/>
    </location>
</feature>
<accession>A0A3P1CL75</accession>